<dbReference type="InterPro" id="IPR014755">
    <property type="entry name" value="Cu-Rt/internalin_Ig-like"/>
</dbReference>
<dbReference type="PANTHER" id="PTHR34820">
    <property type="entry name" value="INNER MEMBRANE PROTEIN YEBZ"/>
    <property type="match status" value="1"/>
</dbReference>
<dbReference type="Pfam" id="PF04234">
    <property type="entry name" value="CopC"/>
    <property type="match status" value="1"/>
</dbReference>
<sequence length="214" mass="21173">MSTTLTAWVLAAASVLLVAGPASAHDELESTDPAAGATLDALPTQLTMTFSGELLSDEGATEVQVTDAAGASLTAGSPAVQANVVTQPLAGSAEGAIRVLWKVVSGDGHPVSGEYSFTVNAPAPTEPAPTEPATPTAEPSDEPSATPTDAATPTPQPTIVPISAGPSALPWVIGGLVLLAAVGGAVLYLVVTRGRREKTLAEGGSAGSDSPSDR</sequence>
<gene>
    <name evidence="9" type="ORF">HLA99_02555</name>
</gene>
<evidence type="ECO:0000259" key="8">
    <source>
        <dbReference type="Pfam" id="PF04234"/>
    </source>
</evidence>
<feature type="compositionally biased region" description="Low complexity" evidence="5">
    <location>
        <begin position="133"/>
        <end position="153"/>
    </location>
</feature>
<proteinExistence type="predicted"/>
<dbReference type="Gene3D" id="2.60.40.1220">
    <property type="match status" value="1"/>
</dbReference>
<dbReference type="GO" id="GO:0042597">
    <property type="term" value="C:periplasmic space"/>
    <property type="evidence" value="ECO:0007669"/>
    <property type="project" value="InterPro"/>
</dbReference>
<evidence type="ECO:0000313" key="10">
    <source>
        <dbReference type="Proteomes" id="UP000543598"/>
    </source>
</evidence>
<dbReference type="Proteomes" id="UP000543598">
    <property type="component" value="Unassembled WGS sequence"/>
</dbReference>
<accession>A0A7Y2Q0L4</accession>
<evidence type="ECO:0000256" key="7">
    <source>
        <dbReference type="SAM" id="SignalP"/>
    </source>
</evidence>
<keyword evidence="6" id="KW-0812">Transmembrane</keyword>
<feature type="signal peptide" evidence="7">
    <location>
        <begin position="1"/>
        <end position="24"/>
    </location>
</feature>
<evidence type="ECO:0000256" key="4">
    <source>
        <dbReference type="ARBA" id="ARBA00023008"/>
    </source>
</evidence>
<evidence type="ECO:0000256" key="3">
    <source>
        <dbReference type="ARBA" id="ARBA00022729"/>
    </source>
</evidence>
<keyword evidence="4" id="KW-0186">Copper</keyword>
<dbReference type="PANTHER" id="PTHR34820:SF4">
    <property type="entry name" value="INNER MEMBRANE PROTEIN YEBZ"/>
    <property type="match status" value="1"/>
</dbReference>
<name>A0A7Y2Q0L4_9MICO</name>
<comment type="caution">
    <text evidence="9">The sequence shown here is derived from an EMBL/GenBank/DDBJ whole genome shotgun (WGS) entry which is preliminary data.</text>
</comment>
<organism evidence="9 10">
    <name type="scientific">Microbacterium ulmi</name>
    <dbReference type="NCBI Taxonomy" id="179095"/>
    <lineage>
        <taxon>Bacteria</taxon>
        <taxon>Bacillati</taxon>
        <taxon>Actinomycetota</taxon>
        <taxon>Actinomycetes</taxon>
        <taxon>Micrococcales</taxon>
        <taxon>Microbacteriaceae</taxon>
        <taxon>Microbacterium</taxon>
    </lineage>
</organism>
<keyword evidence="6" id="KW-0472">Membrane</keyword>
<dbReference type="SUPFAM" id="SSF81296">
    <property type="entry name" value="E set domains"/>
    <property type="match status" value="1"/>
</dbReference>
<feature type="transmembrane region" description="Helical" evidence="6">
    <location>
        <begin position="168"/>
        <end position="191"/>
    </location>
</feature>
<dbReference type="GO" id="GO:0046688">
    <property type="term" value="P:response to copper ion"/>
    <property type="evidence" value="ECO:0007669"/>
    <property type="project" value="InterPro"/>
</dbReference>
<keyword evidence="10" id="KW-1185">Reference proteome</keyword>
<keyword evidence="2" id="KW-0479">Metal-binding</keyword>
<feature type="chain" id="PRO_5031247019" evidence="7">
    <location>
        <begin position="25"/>
        <end position="214"/>
    </location>
</feature>
<keyword evidence="6" id="KW-1133">Transmembrane helix</keyword>
<reference evidence="9 10" key="1">
    <citation type="submission" date="2020-05" db="EMBL/GenBank/DDBJ databases">
        <title>MicrobeNet Type strains.</title>
        <authorList>
            <person name="Nicholson A.C."/>
        </authorList>
    </citation>
    <scope>NUCLEOTIDE SEQUENCE [LARGE SCALE GENOMIC DNA]</scope>
    <source>
        <strain evidence="9 10">JCM 14282</strain>
    </source>
</reference>
<evidence type="ECO:0000256" key="6">
    <source>
        <dbReference type="SAM" id="Phobius"/>
    </source>
</evidence>
<dbReference type="InterPro" id="IPR007348">
    <property type="entry name" value="CopC_dom"/>
</dbReference>
<dbReference type="AlphaFoldDB" id="A0A7Y2Q0L4"/>
<comment type="subcellular location">
    <subcellularLocation>
        <location evidence="1">Cell envelope</location>
    </subcellularLocation>
</comment>
<evidence type="ECO:0000256" key="1">
    <source>
        <dbReference type="ARBA" id="ARBA00004196"/>
    </source>
</evidence>
<feature type="region of interest" description="Disordered" evidence="5">
    <location>
        <begin position="119"/>
        <end position="159"/>
    </location>
</feature>
<evidence type="ECO:0000313" key="9">
    <source>
        <dbReference type="EMBL" id="NNH02743.1"/>
    </source>
</evidence>
<dbReference type="InterPro" id="IPR014756">
    <property type="entry name" value="Ig_E-set"/>
</dbReference>
<dbReference type="GO" id="GO:0030313">
    <property type="term" value="C:cell envelope"/>
    <property type="evidence" value="ECO:0007669"/>
    <property type="project" value="UniProtKB-SubCell"/>
</dbReference>
<dbReference type="GO" id="GO:0005886">
    <property type="term" value="C:plasma membrane"/>
    <property type="evidence" value="ECO:0007669"/>
    <property type="project" value="TreeGrafter"/>
</dbReference>
<dbReference type="GO" id="GO:0006825">
    <property type="term" value="P:copper ion transport"/>
    <property type="evidence" value="ECO:0007669"/>
    <property type="project" value="InterPro"/>
</dbReference>
<dbReference type="InterPro" id="IPR032694">
    <property type="entry name" value="CopC/D"/>
</dbReference>
<protein>
    <submittedName>
        <fullName evidence="9">Copper resistance protein CopC</fullName>
    </submittedName>
</protein>
<dbReference type="EMBL" id="JABEMB010000002">
    <property type="protein sequence ID" value="NNH02743.1"/>
    <property type="molecule type" value="Genomic_DNA"/>
</dbReference>
<evidence type="ECO:0000256" key="2">
    <source>
        <dbReference type="ARBA" id="ARBA00022723"/>
    </source>
</evidence>
<keyword evidence="3 7" id="KW-0732">Signal</keyword>
<feature type="domain" description="CopC" evidence="8">
    <location>
        <begin position="25"/>
        <end position="119"/>
    </location>
</feature>
<dbReference type="GO" id="GO:0005507">
    <property type="term" value="F:copper ion binding"/>
    <property type="evidence" value="ECO:0007669"/>
    <property type="project" value="InterPro"/>
</dbReference>
<evidence type="ECO:0000256" key="5">
    <source>
        <dbReference type="SAM" id="MobiDB-lite"/>
    </source>
</evidence>